<organism evidence="3 4">
    <name type="scientific">Actinophytocola oryzae</name>
    <dbReference type="NCBI Taxonomy" id="502181"/>
    <lineage>
        <taxon>Bacteria</taxon>
        <taxon>Bacillati</taxon>
        <taxon>Actinomycetota</taxon>
        <taxon>Actinomycetes</taxon>
        <taxon>Pseudonocardiales</taxon>
        <taxon>Pseudonocardiaceae</taxon>
    </lineage>
</organism>
<dbReference type="EMBL" id="SOCP01000034">
    <property type="protein sequence ID" value="TDV35426.1"/>
    <property type="molecule type" value="Genomic_DNA"/>
</dbReference>
<dbReference type="RefSeq" id="WP_133909355.1">
    <property type="nucleotide sequence ID" value="NZ_SOCP01000034.1"/>
</dbReference>
<dbReference type="Pfam" id="PF00350">
    <property type="entry name" value="Dynamin_N"/>
    <property type="match status" value="1"/>
</dbReference>
<keyword evidence="4" id="KW-1185">Reference proteome</keyword>
<dbReference type="InterPro" id="IPR027417">
    <property type="entry name" value="P-loop_NTPase"/>
</dbReference>
<dbReference type="Proteomes" id="UP000294927">
    <property type="component" value="Unassembled WGS sequence"/>
</dbReference>
<reference evidence="3 4" key="1">
    <citation type="submission" date="2019-03" db="EMBL/GenBank/DDBJ databases">
        <title>Genomic Encyclopedia of Archaeal and Bacterial Type Strains, Phase II (KMG-II): from individual species to whole genera.</title>
        <authorList>
            <person name="Goeker M."/>
        </authorList>
    </citation>
    <scope>NUCLEOTIDE SEQUENCE [LARGE SCALE GENOMIC DNA]</scope>
    <source>
        <strain evidence="3 4">DSM 45499</strain>
    </source>
</reference>
<protein>
    <submittedName>
        <fullName evidence="3">Dynamin family protein</fullName>
    </submittedName>
</protein>
<dbReference type="OrthoDB" id="3650305at2"/>
<dbReference type="SUPFAM" id="SSF52540">
    <property type="entry name" value="P-loop containing nucleoside triphosphate hydrolases"/>
    <property type="match status" value="1"/>
</dbReference>
<evidence type="ECO:0000313" key="4">
    <source>
        <dbReference type="Proteomes" id="UP000294927"/>
    </source>
</evidence>
<feature type="region of interest" description="Disordered" evidence="1">
    <location>
        <begin position="418"/>
        <end position="448"/>
    </location>
</feature>
<dbReference type="Gene3D" id="3.40.50.300">
    <property type="entry name" value="P-loop containing nucleotide triphosphate hydrolases"/>
    <property type="match status" value="1"/>
</dbReference>
<proteinExistence type="predicted"/>
<feature type="domain" description="Dynamin N-terminal" evidence="2">
    <location>
        <begin position="49"/>
        <end position="214"/>
    </location>
</feature>
<sequence>MNSTRSDLARLLPGWLREARGLADGHRLDAVAAALGSLAAQRGRPTFRVAVVGEFNRGKSTLVNTVIERELLPTGQLPGTLAEVAVRGVEQVEALRLTWPDGRRQTGALDRPDLWRDLVDRPAPSDGTDAGPARPGNAVAEVAGTWLTGLNLELVDTPGVNDGGTDGYEQLRRSVSAADGALFVVSALSPLGTTERGLLAEELLCRHLPHIAVVVTMLDRVDEGDRDGVLTGLRERLGALPGRGALPVLAAPEPGGQGPRLADLRELIGGWAGETDRGRWRDRRIAAGTADHCDGMTRLAAEAMAAARLSEADQRRRAEQAAADRAEDERVWDELRIDVGARRLATAQQLRDVLYAERDDILDKLREELATARDPHAWWQHELPARIRWHLSVAARSAESTLLTRLAGDGEWLDTEVRRRQPAAGPSPRPAALRLNTGQRAGGSAPPVKDDLDKLRIAARVGAQGGAAIGYLIAAARHARLPVIYSLGFSVLSSVIAEAAIRSAIEAQRQRIDALLVQTVDDIIATFAKKAAATADELYRDVVEHLHDCHRAWRESYVDVLGAGAGQEQTVDWTALATAAASLASRIRAELTRSVSDLSEKGN</sequence>
<comment type="caution">
    <text evidence="3">The sequence shown here is derived from an EMBL/GenBank/DDBJ whole genome shotgun (WGS) entry which is preliminary data.</text>
</comment>
<dbReference type="AlphaFoldDB" id="A0A4R7URG0"/>
<evidence type="ECO:0000259" key="2">
    <source>
        <dbReference type="Pfam" id="PF00350"/>
    </source>
</evidence>
<dbReference type="InterPro" id="IPR045063">
    <property type="entry name" value="Dynamin_N"/>
</dbReference>
<name>A0A4R7URG0_9PSEU</name>
<evidence type="ECO:0000256" key="1">
    <source>
        <dbReference type="SAM" id="MobiDB-lite"/>
    </source>
</evidence>
<gene>
    <name evidence="3" type="ORF">CLV71_13413</name>
</gene>
<feature type="region of interest" description="Disordered" evidence="1">
    <location>
        <begin position="116"/>
        <end position="136"/>
    </location>
</feature>
<accession>A0A4R7URG0</accession>
<evidence type="ECO:0000313" key="3">
    <source>
        <dbReference type="EMBL" id="TDV35426.1"/>
    </source>
</evidence>